<gene>
    <name evidence="1" type="ORF">ACFPIH_47470</name>
</gene>
<accession>A0ABV9B6Q4</accession>
<dbReference type="RefSeq" id="WP_381177378.1">
    <property type="nucleotide sequence ID" value="NZ_JBHSFK010000050.1"/>
</dbReference>
<sequence length="125" mass="13551">MTLDLSTLADTAANTVEELTDDQREQLKKMGEEAGVAQETGRLAETAFLVVITPDGQVVAEPNLNSKIRTRRPATLDDFQRAGHVLVDDAIAIKTASITGQQMMQVTAAMVDQQRTQALVNSLKL</sequence>
<evidence type="ECO:0000313" key="2">
    <source>
        <dbReference type="Proteomes" id="UP001595839"/>
    </source>
</evidence>
<dbReference type="EMBL" id="JBHSFK010000050">
    <property type="protein sequence ID" value="MFC4507001.1"/>
    <property type="molecule type" value="Genomic_DNA"/>
</dbReference>
<evidence type="ECO:0000313" key="1">
    <source>
        <dbReference type="EMBL" id="MFC4507001.1"/>
    </source>
</evidence>
<comment type="caution">
    <text evidence="1">The sequence shown here is derived from an EMBL/GenBank/DDBJ whole genome shotgun (WGS) entry which is preliminary data.</text>
</comment>
<dbReference type="Proteomes" id="UP001595839">
    <property type="component" value="Unassembled WGS sequence"/>
</dbReference>
<organism evidence="1 2">
    <name type="scientific">Streptomyces vulcanius</name>
    <dbReference type="NCBI Taxonomy" id="1441876"/>
    <lineage>
        <taxon>Bacteria</taxon>
        <taxon>Bacillati</taxon>
        <taxon>Actinomycetota</taxon>
        <taxon>Actinomycetes</taxon>
        <taxon>Kitasatosporales</taxon>
        <taxon>Streptomycetaceae</taxon>
        <taxon>Streptomyces</taxon>
    </lineage>
</organism>
<keyword evidence="2" id="KW-1185">Reference proteome</keyword>
<name>A0ABV9B6Q4_9ACTN</name>
<protein>
    <submittedName>
        <fullName evidence="1">Uncharacterized protein</fullName>
    </submittedName>
</protein>
<reference evidence="2" key="1">
    <citation type="journal article" date="2019" name="Int. J. Syst. Evol. Microbiol.">
        <title>The Global Catalogue of Microorganisms (GCM) 10K type strain sequencing project: providing services to taxonomists for standard genome sequencing and annotation.</title>
        <authorList>
            <consortium name="The Broad Institute Genomics Platform"/>
            <consortium name="The Broad Institute Genome Sequencing Center for Infectious Disease"/>
            <person name="Wu L."/>
            <person name="Ma J."/>
        </authorList>
    </citation>
    <scope>NUCLEOTIDE SEQUENCE [LARGE SCALE GENOMIC DNA]</scope>
    <source>
        <strain evidence="2">CGMCC 4.7177</strain>
    </source>
</reference>
<proteinExistence type="predicted"/>